<organism evidence="1 2">
    <name type="scientific">Vibrio cholerae</name>
    <dbReference type="NCBI Taxonomy" id="666"/>
    <lineage>
        <taxon>Bacteria</taxon>
        <taxon>Pseudomonadati</taxon>
        <taxon>Pseudomonadota</taxon>
        <taxon>Gammaproteobacteria</taxon>
        <taxon>Vibrionales</taxon>
        <taxon>Vibrionaceae</taxon>
        <taxon>Vibrio</taxon>
    </lineage>
</organism>
<evidence type="ECO:0000313" key="2">
    <source>
        <dbReference type="Proteomes" id="UP001196338"/>
    </source>
</evidence>
<dbReference type="Proteomes" id="UP001196338">
    <property type="component" value="Unassembled WGS sequence"/>
</dbReference>
<reference evidence="1" key="1">
    <citation type="submission" date="2021-05" db="EMBL/GenBank/DDBJ databases">
        <authorList>
            <person name="Stine C."/>
        </authorList>
    </citation>
    <scope>NUCLEOTIDE SEQUENCE</scope>
    <source>
        <strain evidence="1">TDS0091212</strain>
    </source>
</reference>
<accession>A0AAW4KT32</accession>
<name>A0AAW4KT32_VIBCL</name>
<proteinExistence type="predicted"/>
<dbReference type="AlphaFoldDB" id="A0AAW4KT32"/>
<reference evidence="1" key="2">
    <citation type="submission" date="2023-08" db="EMBL/GenBank/DDBJ databases">
        <title>Vibrio cholerae Outbreaks in Tanzania Exemplify Founder Flush: Simultaneous Increases in Population Size and Genetic Diversity.</title>
        <authorList>
            <person name="Debes A.K."/>
            <person name="Mohammed A."/>
            <person name="Maseke I."/>
            <person name="Almeida M."/>
            <person name="Li S."/>
            <person name="Matimba H."/>
            <person name="Joachim A."/>
            <person name="Mizinduko M."/>
            <person name="Nyanga S."/>
            <person name="Kelly M."/>
            <person name="Kachwamba Y."/>
            <person name="Schaffer A.M."/>
            <person name="Nyanga A.S."/>
            <person name="Mghamba J."/>
            <person name="Mosha F.S."/>
            <person name="Sack D.A."/>
            <person name="Stine O.C."/>
        </authorList>
    </citation>
    <scope>NUCLEOTIDE SEQUENCE</scope>
    <source>
        <strain evidence="1">TDS0091212</strain>
    </source>
</reference>
<gene>
    <name evidence="1" type="ORF">KIN13_04450</name>
</gene>
<protein>
    <submittedName>
        <fullName evidence="1">DUF2235 domain-containing protein</fullName>
    </submittedName>
</protein>
<dbReference type="EMBL" id="JAHBND010000111">
    <property type="protein sequence ID" value="MBS7672703.1"/>
    <property type="molecule type" value="Genomic_DNA"/>
</dbReference>
<comment type="caution">
    <text evidence="1">The sequence shown here is derived from an EMBL/GenBank/DDBJ whole genome shotgun (WGS) entry which is preliminary data.</text>
</comment>
<feature type="non-terminal residue" evidence="1">
    <location>
        <position position="1"/>
    </location>
</feature>
<dbReference type="RefSeq" id="WP_213420771.1">
    <property type="nucleotide sequence ID" value="NZ_JAHBND010000111.1"/>
</dbReference>
<evidence type="ECO:0000313" key="1">
    <source>
        <dbReference type="EMBL" id="MBS7672703.1"/>
    </source>
</evidence>
<sequence>NYYQQTAEAENYRQELNSQRGIRGASTCARSLHISLFFDGTNNNEPYDTHKAEPPHPTNIARLYHATILKLESGYFRYYIPGVGTPFPEIG</sequence>